<keyword evidence="7" id="KW-0349">Heme</keyword>
<comment type="cofactor">
    <cofactor evidence="7">
        <name>heme b</name>
        <dbReference type="ChEBI" id="CHEBI:60344"/>
    </cofactor>
    <text evidence="7">Binds 1 heme b (iron(II)-protoporphyrin IX) group per subunit.</text>
</comment>
<dbReference type="Proteomes" id="UP001589733">
    <property type="component" value="Unassembled WGS sequence"/>
</dbReference>
<keyword evidence="2 7" id="KW-0813">Transport</keyword>
<dbReference type="PANTHER" id="PTHR36964:SF1">
    <property type="entry name" value="PROTEIN-METHIONINE-SULFOXIDE REDUCTASE HEME-BINDING SUBUNIT MSRQ"/>
    <property type="match status" value="1"/>
</dbReference>
<organism evidence="10 11">
    <name type="scientific">Deinococcus oregonensis</name>
    <dbReference type="NCBI Taxonomy" id="1805970"/>
    <lineage>
        <taxon>Bacteria</taxon>
        <taxon>Thermotogati</taxon>
        <taxon>Deinococcota</taxon>
        <taxon>Deinococci</taxon>
        <taxon>Deinococcales</taxon>
        <taxon>Deinococcaceae</taxon>
        <taxon>Deinococcus</taxon>
    </lineage>
</organism>
<keyword evidence="6 7" id="KW-0472">Membrane</keyword>
<keyword evidence="11" id="KW-1185">Reference proteome</keyword>
<evidence type="ECO:0000256" key="8">
    <source>
        <dbReference type="SAM" id="MobiDB-lite"/>
    </source>
</evidence>
<comment type="caution">
    <text evidence="10">The sequence shown here is derived from an EMBL/GenBank/DDBJ whole genome shotgun (WGS) entry which is preliminary data.</text>
</comment>
<evidence type="ECO:0000313" key="11">
    <source>
        <dbReference type="Proteomes" id="UP001589733"/>
    </source>
</evidence>
<dbReference type="EMBL" id="JBHLYR010000059">
    <property type="protein sequence ID" value="MFB9994018.1"/>
    <property type="molecule type" value="Genomic_DNA"/>
</dbReference>
<sequence length="234" mass="25378">MSKPVRQTSVDLAPAPARRSPSSSRTAKPLGWLVPAVTVGGLLPIGVLVWDAYTGALGANPVQRAELQTGLLALALLILSLAATPVRLVTARLGWAGGRGWTWPARIRKSLGLLAFGYAFLHFLIYLFDQGFTLSTVAEDVIKRPFVTAGFTALLLMVPLALTSTPRSVKRLGFARWTRLHQLVYLAVSLGALHYWWGVKKDHTPPLIAALVIAVLFALRLLGRKKTRRSVVSG</sequence>
<comment type="subunit">
    <text evidence="7">Heterodimer of a catalytic subunit (MsrP) and a heme-binding subunit (MsrQ).</text>
</comment>
<keyword evidence="7" id="KW-1003">Cell membrane</keyword>
<dbReference type="RefSeq" id="WP_380013971.1">
    <property type="nucleotide sequence ID" value="NZ_JBHLYR010000059.1"/>
</dbReference>
<keyword evidence="7" id="KW-0479">Metal-binding</keyword>
<feature type="domain" description="Ferric oxidoreductase" evidence="9">
    <location>
        <begin position="69"/>
        <end position="191"/>
    </location>
</feature>
<dbReference type="InterPro" id="IPR022837">
    <property type="entry name" value="MsrQ-like"/>
</dbReference>
<keyword evidence="5 7" id="KW-0408">Iron</keyword>
<feature type="region of interest" description="Disordered" evidence="8">
    <location>
        <begin position="1"/>
        <end position="26"/>
    </location>
</feature>
<evidence type="ECO:0000256" key="1">
    <source>
        <dbReference type="ARBA" id="ARBA00004141"/>
    </source>
</evidence>
<feature type="transmembrane region" description="Helical" evidence="7">
    <location>
        <begin position="30"/>
        <end position="50"/>
    </location>
</feature>
<dbReference type="HAMAP" id="MF_01207">
    <property type="entry name" value="MsrQ"/>
    <property type="match status" value="1"/>
</dbReference>
<evidence type="ECO:0000256" key="4">
    <source>
        <dbReference type="ARBA" id="ARBA00022989"/>
    </source>
</evidence>
<feature type="transmembrane region" description="Helical" evidence="7">
    <location>
        <begin position="111"/>
        <end position="129"/>
    </location>
</feature>
<keyword evidence="7" id="KW-0285">Flavoprotein</keyword>
<comment type="similarity">
    <text evidence="7">Belongs to the MsrQ family.</text>
</comment>
<evidence type="ECO:0000256" key="2">
    <source>
        <dbReference type="ARBA" id="ARBA00022448"/>
    </source>
</evidence>
<comment type="function">
    <text evidence="7">Part of the MsrPQ system that repairs oxidized cell envelope proteins containing methionine sulfoxide residues (Met-O), using respiratory chain electrons. Thus protects these proteins from oxidative-stress damage caused by reactive species of oxygen and chlorine. MsrPQ is essential for the maintenance of envelope integrity under bleach stress, rescuing a wide series of structurally unrelated cell envelope proteins from methionine oxidation. MsrQ provides electrons for reduction to the reductase catalytic subunit MsrP, using the quinone pool of the respiratory chain.</text>
</comment>
<feature type="transmembrane region" description="Helical" evidence="7">
    <location>
        <begin position="205"/>
        <end position="223"/>
    </location>
</feature>
<keyword evidence="7" id="KW-0288">FMN</keyword>
<accession>A0ABV6B2N1</accession>
<comment type="subcellular location">
    <subcellularLocation>
        <location evidence="7">Cell membrane</location>
        <topology evidence="7">Multi-pass membrane protein</topology>
    </subcellularLocation>
    <subcellularLocation>
        <location evidence="1">Membrane</location>
        <topology evidence="1">Multi-pass membrane protein</topology>
    </subcellularLocation>
</comment>
<proteinExistence type="inferred from homology"/>
<feature type="transmembrane region" description="Helical" evidence="7">
    <location>
        <begin position="183"/>
        <end position="199"/>
    </location>
</feature>
<reference evidence="10 11" key="1">
    <citation type="submission" date="2024-09" db="EMBL/GenBank/DDBJ databases">
        <authorList>
            <person name="Sun Q."/>
            <person name="Mori K."/>
        </authorList>
    </citation>
    <scope>NUCLEOTIDE SEQUENCE [LARGE SCALE GENOMIC DNA]</scope>
    <source>
        <strain evidence="10 11">JCM 13503</strain>
    </source>
</reference>
<evidence type="ECO:0000256" key="3">
    <source>
        <dbReference type="ARBA" id="ARBA00022692"/>
    </source>
</evidence>
<name>A0ABV6B2N1_9DEIO</name>
<feature type="transmembrane region" description="Helical" evidence="7">
    <location>
        <begin position="141"/>
        <end position="162"/>
    </location>
</feature>
<feature type="transmembrane region" description="Helical" evidence="7">
    <location>
        <begin position="70"/>
        <end position="90"/>
    </location>
</feature>
<feature type="compositionally biased region" description="Low complexity" evidence="8">
    <location>
        <begin position="13"/>
        <end position="25"/>
    </location>
</feature>
<dbReference type="Pfam" id="PF01794">
    <property type="entry name" value="Ferric_reduct"/>
    <property type="match status" value="1"/>
</dbReference>
<keyword evidence="7" id="KW-0249">Electron transport</keyword>
<evidence type="ECO:0000259" key="9">
    <source>
        <dbReference type="Pfam" id="PF01794"/>
    </source>
</evidence>
<evidence type="ECO:0000256" key="5">
    <source>
        <dbReference type="ARBA" id="ARBA00023004"/>
    </source>
</evidence>
<dbReference type="PANTHER" id="PTHR36964">
    <property type="entry name" value="PROTEIN-METHIONINE-SULFOXIDE REDUCTASE HEME-BINDING SUBUNIT MSRQ"/>
    <property type="match status" value="1"/>
</dbReference>
<evidence type="ECO:0000313" key="10">
    <source>
        <dbReference type="EMBL" id="MFB9994018.1"/>
    </source>
</evidence>
<evidence type="ECO:0000256" key="6">
    <source>
        <dbReference type="ARBA" id="ARBA00023136"/>
    </source>
</evidence>
<comment type="cofactor">
    <cofactor evidence="7">
        <name>FMN</name>
        <dbReference type="ChEBI" id="CHEBI:58210"/>
    </cofactor>
    <text evidence="7">Binds 1 FMN per subunit.</text>
</comment>
<keyword evidence="3 7" id="KW-0812">Transmembrane</keyword>
<evidence type="ECO:0000256" key="7">
    <source>
        <dbReference type="HAMAP-Rule" id="MF_01207"/>
    </source>
</evidence>
<keyword evidence="4 7" id="KW-1133">Transmembrane helix</keyword>
<dbReference type="InterPro" id="IPR013130">
    <property type="entry name" value="Fe3_Rdtase_TM_dom"/>
</dbReference>
<gene>
    <name evidence="7" type="primary">msrQ</name>
    <name evidence="10" type="ORF">ACFFLM_18845</name>
</gene>
<feature type="compositionally biased region" description="Polar residues" evidence="8">
    <location>
        <begin position="1"/>
        <end position="10"/>
    </location>
</feature>
<protein>
    <recommendedName>
        <fullName evidence="7">Protein-methionine-sulfoxide reductase heme-binding subunit MsrQ</fullName>
    </recommendedName>
    <alternativeName>
        <fullName evidence="7">Flavocytochrome MsrQ</fullName>
    </alternativeName>
</protein>